<dbReference type="GO" id="GO:0003677">
    <property type="term" value="F:DNA binding"/>
    <property type="evidence" value="ECO:0007669"/>
    <property type="project" value="InterPro"/>
</dbReference>
<dbReference type="Proteomes" id="UP000184010">
    <property type="component" value="Unassembled WGS sequence"/>
</dbReference>
<feature type="domain" description="RNA polymerase sigma factor 70 region 4 type 2" evidence="6">
    <location>
        <begin position="130"/>
        <end position="181"/>
    </location>
</feature>
<evidence type="ECO:0000313" key="8">
    <source>
        <dbReference type="Proteomes" id="UP000184010"/>
    </source>
</evidence>
<dbReference type="GO" id="GO:0016987">
    <property type="term" value="F:sigma factor activity"/>
    <property type="evidence" value="ECO:0007669"/>
    <property type="project" value="UniProtKB-KW"/>
</dbReference>
<dbReference type="InterPro" id="IPR013325">
    <property type="entry name" value="RNA_pol_sigma_r2"/>
</dbReference>
<organism evidence="7 8">
    <name type="scientific">Desulfitobacterium chlororespirans DSM 11544</name>
    <dbReference type="NCBI Taxonomy" id="1121395"/>
    <lineage>
        <taxon>Bacteria</taxon>
        <taxon>Bacillati</taxon>
        <taxon>Bacillota</taxon>
        <taxon>Clostridia</taxon>
        <taxon>Eubacteriales</taxon>
        <taxon>Desulfitobacteriaceae</taxon>
        <taxon>Desulfitobacterium</taxon>
    </lineage>
</organism>
<dbReference type="Pfam" id="PF08281">
    <property type="entry name" value="Sigma70_r4_2"/>
    <property type="match status" value="1"/>
</dbReference>
<evidence type="ECO:0000256" key="3">
    <source>
        <dbReference type="ARBA" id="ARBA00023082"/>
    </source>
</evidence>
<evidence type="ECO:0000259" key="6">
    <source>
        <dbReference type="Pfam" id="PF08281"/>
    </source>
</evidence>
<dbReference type="NCBIfam" id="TIGR02937">
    <property type="entry name" value="sigma70-ECF"/>
    <property type="match status" value="1"/>
</dbReference>
<dbReference type="SUPFAM" id="SSF88946">
    <property type="entry name" value="Sigma2 domain of RNA polymerase sigma factors"/>
    <property type="match status" value="1"/>
</dbReference>
<sequence>MDIFPLNMYSNQHTKTYISQQKMTTAEFDRIFDLYYKRVYKYICYRINNQHMAEDLCSQVFERVVSKYATFNREKSSFEVWLFAIVRNIITDYYRSSKKLFHIPLDSTSDQISPNPSPEENLIAKDENKELFAALGKLREKERNIIAMKFAASLKNAEIAELLGISSSNVGVVLYRSLKKLRDFLDEGGFNHD</sequence>
<dbReference type="STRING" id="1121395.SAMN02745215_01181"/>
<dbReference type="Gene3D" id="1.10.10.10">
    <property type="entry name" value="Winged helix-like DNA-binding domain superfamily/Winged helix DNA-binding domain"/>
    <property type="match status" value="1"/>
</dbReference>
<dbReference type="InterPro" id="IPR013249">
    <property type="entry name" value="RNA_pol_sigma70_r4_t2"/>
</dbReference>
<dbReference type="EMBL" id="FRDN01000004">
    <property type="protein sequence ID" value="SHN60512.1"/>
    <property type="molecule type" value="Genomic_DNA"/>
</dbReference>
<proteinExistence type="inferred from homology"/>
<dbReference type="Gene3D" id="1.10.1740.10">
    <property type="match status" value="1"/>
</dbReference>
<dbReference type="Pfam" id="PF04542">
    <property type="entry name" value="Sigma70_r2"/>
    <property type="match status" value="1"/>
</dbReference>
<dbReference type="PANTHER" id="PTHR43133">
    <property type="entry name" value="RNA POLYMERASE ECF-TYPE SIGMA FACTO"/>
    <property type="match status" value="1"/>
</dbReference>
<evidence type="ECO:0000256" key="4">
    <source>
        <dbReference type="ARBA" id="ARBA00023163"/>
    </source>
</evidence>
<keyword evidence="3" id="KW-0731">Sigma factor</keyword>
<accession>A0A1M7SPX2</accession>
<dbReference type="InterPro" id="IPR013324">
    <property type="entry name" value="RNA_pol_sigma_r3/r4-like"/>
</dbReference>
<name>A0A1M7SPX2_9FIRM</name>
<dbReference type="AlphaFoldDB" id="A0A1M7SPX2"/>
<dbReference type="SUPFAM" id="SSF88659">
    <property type="entry name" value="Sigma3 and sigma4 domains of RNA polymerase sigma factors"/>
    <property type="match status" value="1"/>
</dbReference>
<dbReference type="CDD" id="cd06171">
    <property type="entry name" value="Sigma70_r4"/>
    <property type="match status" value="1"/>
</dbReference>
<evidence type="ECO:0000256" key="2">
    <source>
        <dbReference type="ARBA" id="ARBA00023015"/>
    </source>
</evidence>
<dbReference type="InterPro" id="IPR039425">
    <property type="entry name" value="RNA_pol_sigma-70-like"/>
</dbReference>
<dbReference type="InterPro" id="IPR014284">
    <property type="entry name" value="RNA_pol_sigma-70_dom"/>
</dbReference>
<dbReference type="InterPro" id="IPR036388">
    <property type="entry name" value="WH-like_DNA-bd_sf"/>
</dbReference>
<comment type="similarity">
    <text evidence="1">Belongs to the sigma-70 factor family. ECF subfamily.</text>
</comment>
<evidence type="ECO:0000259" key="5">
    <source>
        <dbReference type="Pfam" id="PF04542"/>
    </source>
</evidence>
<evidence type="ECO:0000313" key="7">
    <source>
        <dbReference type="EMBL" id="SHN60512.1"/>
    </source>
</evidence>
<evidence type="ECO:0000256" key="1">
    <source>
        <dbReference type="ARBA" id="ARBA00010641"/>
    </source>
</evidence>
<dbReference type="InterPro" id="IPR007627">
    <property type="entry name" value="RNA_pol_sigma70_r2"/>
</dbReference>
<dbReference type="GO" id="GO:0006352">
    <property type="term" value="P:DNA-templated transcription initiation"/>
    <property type="evidence" value="ECO:0007669"/>
    <property type="project" value="InterPro"/>
</dbReference>
<keyword evidence="8" id="KW-1185">Reference proteome</keyword>
<dbReference type="PANTHER" id="PTHR43133:SF57">
    <property type="entry name" value="RNA POLYMERASE SIGMA-70 FACTOR"/>
    <property type="match status" value="1"/>
</dbReference>
<dbReference type="RefSeq" id="WP_084078459.1">
    <property type="nucleotide sequence ID" value="NZ_FRDN01000004.1"/>
</dbReference>
<reference evidence="8" key="1">
    <citation type="submission" date="2016-12" db="EMBL/GenBank/DDBJ databases">
        <authorList>
            <person name="Varghese N."/>
            <person name="Submissions S."/>
        </authorList>
    </citation>
    <scope>NUCLEOTIDE SEQUENCE [LARGE SCALE GENOMIC DNA]</scope>
    <source>
        <strain evidence="8">DSM 11544</strain>
    </source>
</reference>
<feature type="domain" description="RNA polymerase sigma-70 region 2" evidence="5">
    <location>
        <begin position="32"/>
        <end position="98"/>
    </location>
</feature>
<gene>
    <name evidence="7" type="ORF">SAMN02745215_01181</name>
</gene>
<keyword evidence="2" id="KW-0805">Transcription regulation</keyword>
<protein>
    <submittedName>
        <fullName evidence="7">RNA polymerase sigma-70 factor, ECF subfamily</fullName>
    </submittedName>
</protein>
<keyword evidence="4" id="KW-0804">Transcription</keyword>